<name>A0AAD1XSV7_EUPCR</name>
<dbReference type="EMBL" id="CAMPGE010020140">
    <property type="protein sequence ID" value="CAI2378420.1"/>
    <property type="molecule type" value="Genomic_DNA"/>
</dbReference>
<reference evidence="2" key="1">
    <citation type="submission" date="2023-07" db="EMBL/GenBank/DDBJ databases">
        <authorList>
            <consortium name="AG Swart"/>
            <person name="Singh M."/>
            <person name="Singh A."/>
            <person name="Seah K."/>
            <person name="Emmerich C."/>
        </authorList>
    </citation>
    <scope>NUCLEOTIDE SEQUENCE</scope>
    <source>
        <strain evidence="2">DP1</strain>
    </source>
</reference>
<sequence length="277" mass="32069">MKKRENKRLIKGISAGQRCSPFKFPSKKGQNYKIKNLTHLIQERQRQLGKPFSSMIQESDEDYAIADIKIAKKKVPKSRKIKNKSVHELLGSVESNSELEEGLGARPNFDTNYAKKNTGRGRGKFKSKCRKKTAPKRKPPASRKRKAPPKKKGGGRKKKRTIKDFRDLEAESEGGSNDELEDSADDRYESDFICDDETAGILEEGTYEESEQEYFSKSEGSDNCSDWSQDSQERFENMEIAKNDGKEGRNMYRHCKDEDNYYLERRFRIHRDIFESL</sequence>
<dbReference type="AlphaFoldDB" id="A0AAD1XSV7"/>
<protein>
    <submittedName>
        <fullName evidence="2">Uncharacterized protein</fullName>
    </submittedName>
</protein>
<feature type="compositionally biased region" description="Acidic residues" evidence="1">
    <location>
        <begin position="170"/>
        <end position="184"/>
    </location>
</feature>
<proteinExistence type="predicted"/>
<comment type="caution">
    <text evidence="2">The sequence shown here is derived from an EMBL/GenBank/DDBJ whole genome shotgun (WGS) entry which is preliminary data.</text>
</comment>
<evidence type="ECO:0000313" key="2">
    <source>
        <dbReference type="EMBL" id="CAI2378420.1"/>
    </source>
</evidence>
<feature type="region of interest" description="Disordered" evidence="1">
    <location>
        <begin position="79"/>
        <end position="187"/>
    </location>
</feature>
<accession>A0AAD1XSV7</accession>
<feature type="compositionally biased region" description="Basic residues" evidence="1">
    <location>
        <begin position="117"/>
        <end position="161"/>
    </location>
</feature>
<gene>
    <name evidence="2" type="ORF">ECRASSUSDP1_LOCUS19815</name>
</gene>
<feature type="region of interest" description="Disordered" evidence="1">
    <location>
        <begin position="203"/>
        <end position="229"/>
    </location>
</feature>
<organism evidence="2 3">
    <name type="scientific">Euplotes crassus</name>
    <dbReference type="NCBI Taxonomy" id="5936"/>
    <lineage>
        <taxon>Eukaryota</taxon>
        <taxon>Sar</taxon>
        <taxon>Alveolata</taxon>
        <taxon>Ciliophora</taxon>
        <taxon>Intramacronucleata</taxon>
        <taxon>Spirotrichea</taxon>
        <taxon>Hypotrichia</taxon>
        <taxon>Euplotida</taxon>
        <taxon>Euplotidae</taxon>
        <taxon>Moneuplotes</taxon>
    </lineage>
</organism>
<evidence type="ECO:0000313" key="3">
    <source>
        <dbReference type="Proteomes" id="UP001295684"/>
    </source>
</evidence>
<dbReference type="Proteomes" id="UP001295684">
    <property type="component" value="Unassembled WGS sequence"/>
</dbReference>
<keyword evidence="3" id="KW-1185">Reference proteome</keyword>
<evidence type="ECO:0000256" key="1">
    <source>
        <dbReference type="SAM" id="MobiDB-lite"/>
    </source>
</evidence>